<feature type="region of interest" description="Disordered" evidence="1">
    <location>
        <begin position="34"/>
        <end position="68"/>
    </location>
</feature>
<protein>
    <submittedName>
        <fullName evidence="2">Uncharacterized protein</fullName>
    </submittedName>
</protein>
<name>A0A0E0D9E4_9ORYZ</name>
<dbReference type="AlphaFoldDB" id="A0A0E0D9E4"/>
<dbReference type="EnsemblPlants" id="OMERI03G37360.1">
    <property type="protein sequence ID" value="OMERI03G37360.1"/>
    <property type="gene ID" value="OMERI03G37360"/>
</dbReference>
<evidence type="ECO:0000313" key="2">
    <source>
        <dbReference type="EnsemblPlants" id="OMERI03G37360.1"/>
    </source>
</evidence>
<reference evidence="2" key="2">
    <citation type="submission" date="2018-05" db="EMBL/GenBank/DDBJ databases">
        <title>OmerRS3 (Oryza meridionalis Reference Sequence Version 3).</title>
        <authorList>
            <person name="Zhang J."/>
            <person name="Kudrna D."/>
            <person name="Lee S."/>
            <person name="Talag J."/>
            <person name="Welchert J."/>
            <person name="Wing R.A."/>
        </authorList>
    </citation>
    <scope>NUCLEOTIDE SEQUENCE [LARGE SCALE GENOMIC DNA]</scope>
    <source>
        <strain evidence="2">cv. OR44</strain>
    </source>
</reference>
<dbReference type="Gramene" id="OMERI03G37360.1">
    <property type="protein sequence ID" value="OMERI03G37360.1"/>
    <property type="gene ID" value="OMERI03G37360"/>
</dbReference>
<dbReference type="Proteomes" id="UP000008021">
    <property type="component" value="Chromosome 3"/>
</dbReference>
<sequence length="68" mass="7578">MLGDSREEVLPHPRTASLRRRLASIQVLELGVGGSDRDGIRRMASRDHQHSLKETTAKRGRRRGSAST</sequence>
<accession>A0A0E0D9E4</accession>
<feature type="compositionally biased region" description="Basic residues" evidence="1">
    <location>
        <begin position="58"/>
        <end position="68"/>
    </location>
</feature>
<keyword evidence="3" id="KW-1185">Reference proteome</keyword>
<proteinExistence type="predicted"/>
<organism evidence="2">
    <name type="scientific">Oryza meridionalis</name>
    <dbReference type="NCBI Taxonomy" id="40149"/>
    <lineage>
        <taxon>Eukaryota</taxon>
        <taxon>Viridiplantae</taxon>
        <taxon>Streptophyta</taxon>
        <taxon>Embryophyta</taxon>
        <taxon>Tracheophyta</taxon>
        <taxon>Spermatophyta</taxon>
        <taxon>Magnoliopsida</taxon>
        <taxon>Liliopsida</taxon>
        <taxon>Poales</taxon>
        <taxon>Poaceae</taxon>
        <taxon>BOP clade</taxon>
        <taxon>Oryzoideae</taxon>
        <taxon>Oryzeae</taxon>
        <taxon>Oryzinae</taxon>
        <taxon>Oryza</taxon>
    </lineage>
</organism>
<feature type="compositionally biased region" description="Basic and acidic residues" evidence="1">
    <location>
        <begin position="35"/>
        <end position="57"/>
    </location>
</feature>
<evidence type="ECO:0000256" key="1">
    <source>
        <dbReference type="SAM" id="MobiDB-lite"/>
    </source>
</evidence>
<reference evidence="2" key="1">
    <citation type="submission" date="2015-04" db="UniProtKB">
        <authorList>
            <consortium name="EnsemblPlants"/>
        </authorList>
    </citation>
    <scope>IDENTIFICATION</scope>
</reference>
<dbReference type="HOGENOM" id="CLU_2798278_0_0_1"/>
<evidence type="ECO:0000313" key="3">
    <source>
        <dbReference type="Proteomes" id="UP000008021"/>
    </source>
</evidence>